<feature type="binding site" evidence="9">
    <location>
        <begin position="30"/>
        <end position="31"/>
    </location>
    <ligand>
        <name>FAD</name>
        <dbReference type="ChEBI" id="CHEBI:57692"/>
    </ligand>
</feature>
<evidence type="ECO:0000256" key="7">
    <source>
        <dbReference type="ARBA" id="ARBA00023070"/>
    </source>
</evidence>
<evidence type="ECO:0000256" key="5">
    <source>
        <dbReference type="ARBA" id="ARBA00017871"/>
    </source>
</evidence>
<dbReference type="InterPro" id="IPR050281">
    <property type="entry name" value="Flavin_monoamine_oxidase"/>
</dbReference>
<evidence type="ECO:0000313" key="12">
    <source>
        <dbReference type="Proteomes" id="UP000585050"/>
    </source>
</evidence>
<keyword evidence="7" id="KW-0073">Auxin biosynthesis</keyword>
<dbReference type="Pfam" id="PF01593">
    <property type="entry name" value="Amino_oxidase"/>
    <property type="match status" value="1"/>
</dbReference>
<keyword evidence="12" id="KW-1185">Reference proteome</keyword>
<evidence type="ECO:0000256" key="3">
    <source>
        <dbReference type="ARBA" id="ARBA00005833"/>
    </source>
</evidence>
<dbReference type="RefSeq" id="WP_168880596.1">
    <property type="nucleotide sequence ID" value="NZ_JABAIL010000001.1"/>
</dbReference>
<dbReference type="EMBL" id="JABAIL010000001">
    <property type="protein sequence ID" value="NLR89912.1"/>
    <property type="molecule type" value="Genomic_DNA"/>
</dbReference>
<dbReference type="PRINTS" id="PR00757">
    <property type="entry name" value="AMINEOXDASEF"/>
</dbReference>
<keyword evidence="6" id="KW-0560">Oxidoreductase</keyword>
<organism evidence="11 12">
    <name type="scientific">Flammeovirga agarivorans</name>
    <dbReference type="NCBI Taxonomy" id="2726742"/>
    <lineage>
        <taxon>Bacteria</taxon>
        <taxon>Pseudomonadati</taxon>
        <taxon>Bacteroidota</taxon>
        <taxon>Cytophagia</taxon>
        <taxon>Cytophagales</taxon>
        <taxon>Flammeovirgaceae</taxon>
        <taxon>Flammeovirga</taxon>
    </lineage>
</organism>
<dbReference type="AlphaFoldDB" id="A0A7X8XU04"/>
<dbReference type="InterPro" id="IPR002937">
    <property type="entry name" value="Amino_oxidase"/>
</dbReference>
<comment type="cofactor">
    <cofactor evidence="1">
        <name>FAD</name>
        <dbReference type="ChEBI" id="CHEBI:57692"/>
    </cofactor>
</comment>
<feature type="binding site" evidence="9">
    <location>
        <position position="302"/>
    </location>
    <ligand>
        <name>substrate</name>
    </ligand>
</feature>
<dbReference type="InterPro" id="IPR001613">
    <property type="entry name" value="Flavin_amine_oxidase"/>
</dbReference>
<dbReference type="EC" id="1.13.12.3" evidence="4"/>
<feature type="binding site" evidence="9">
    <location>
        <position position="11"/>
    </location>
    <ligand>
        <name>FAD</name>
        <dbReference type="ChEBI" id="CHEBI:57692"/>
    </ligand>
</feature>
<accession>A0A7X8XU04</accession>
<sequence length="416" mass="47370">MNIAIIGGGISGLYTASILKELNYNITVYEASDRLGGRIYTHSRIKKKFVELGAAEIHGMKSVNYEMLDHLEHKIEPIVGNEYVWFENKLHDVEKKEDFPESVNGLFAYFGNISNETYEGSVMASLKEKSLYSSKLRYIVDGITSEYSASAEKLYAKSLGEEEWRWSSGFRNFFSYGRYSDAIDFFKDKLENEIQLNTSIVDINYADDGVTLLTRGGESHHFDKVIVSTSLGVLKKEKINFTPPMPDEKRIAIQKLGFGKGRKLFIEFDKPFWEEDTTEILGGKKCPIYLIRPAQPNCICAYIMADAAKEFNQLSDEDVAEILINELDEMFPDLNVQALYSNHYGKDWTSDPYFHGTYSYSRKDSIIHRETLKQPIEDKVFFIGEACNTSGHSATVHGAMETGEEVVRKYFDSKVV</sequence>
<evidence type="ECO:0000256" key="4">
    <source>
        <dbReference type="ARBA" id="ARBA00012535"/>
    </source>
</evidence>
<dbReference type="Gene3D" id="3.90.660.10">
    <property type="match status" value="1"/>
</dbReference>
<dbReference type="SUPFAM" id="SSF51905">
    <property type="entry name" value="FAD/NAD(P)-binding domain"/>
    <property type="match status" value="1"/>
</dbReference>
<proteinExistence type="inferred from homology"/>
<comment type="similarity">
    <text evidence="3">Belongs to the tryptophan 2-monooxygenase family.</text>
</comment>
<reference evidence="11 12" key="1">
    <citation type="submission" date="2020-04" db="EMBL/GenBank/DDBJ databases">
        <title>Flammeovirga sp. SR4, a novel species isolated from seawater.</title>
        <authorList>
            <person name="Wang X."/>
        </authorList>
    </citation>
    <scope>NUCLEOTIDE SEQUENCE [LARGE SCALE GENOMIC DNA]</scope>
    <source>
        <strain evidence="11 12">SR4</strain>
    </source>
</reference>
<evidence type="ECO:0000256" key="9">
    <source>
        <dbReference type="PIRSR" id="PIRSR601613-1"/>
    </source>
</evidence>
<evidence type="ECO:0000256" key="6">
    <source>
        <dbReference type="ARBA" id="ARBA00023002"/>
    </source>
</evidence>
<gene>
    <name evidence="11" type="ORF">HGP29_01785</name>
</gene>
<dbReference type="PANTHER" id="PTHR10742">
    <property type="entry name" value="FLAVIN MONOAMINE OXIDASE"/>
    <property type="match status" value="1"/>
</dbReference>
<name>A0A7X8XU04_9BACT</name>
<dbReference type="SUPFAM" id="SSF54373">
    <property type="entry name" value="FAD-linked reductases, C-terminal domain"/>
    <property type="match status" value="1"/>
</dbReference>
<comment type="caution">
    <text evidence="11">The sequence shown here is derived from an EMBL/GenBank/DDBJ whole genome shotgun (WGS) entry which is preliminary data.</text>
</comment>
<dbReference type="InterPro" id="IPR036188">
    <property type="entry name" value="FAD/NAD-bd_sf"/>
</dbReference>
<evidence type="ECO:0000256" key="1">
    <source>
        <dbReference type="ARBA" id="ARBA00001974"/>
    </source>
</evidence>
<protein>
    <recommendedName>
        <fullName evidence="5">Tryptophan 2-monooxygenase</fullName>
        <ecNumber evidence="4">1.13.12.3</ecNumber>
    </recommendedName>
</protein>
<dbReference type="Gene3D" id="3.50.50.60">
    <property type="entry name" value="FAD/NAD(P)-binding domain"/>
    <property type="match status" value="1"/>
</dbReference>
<feature type="domain" description="Amine oxidase" evidence="10">
    <location>
        <begin position="10"/>
        <end position="407"/>
    </location>
</feature>
<evidence type="ECO:0000259" key="10">
    <source>
        <dbReference type="Pfam" id="PF01593"/>
    </source>
</evidence>
<dbReference type="GO" id="GO:0009851">
    <property type="term" value="P:auxin biosynthetic process"/>
    <property type="evidence" value="ECO:0007669"/>
    <property type="project" value="UniProtKB-KW"/>
</dbReference>
<evidence type="ECO:0000313" key="11">
    <source>
        <dbReference type="EMBL" id="NLR89912.1"/>
    </source>
</evidence>
<dbReference type="GO" id="GO:0050361">
    <property type="term" value="F:tryptophan 2-monooxygenase activity"/>
    <property type="evidence" value="ECO:0007669"/>
    <property type="project" value="UniProtKB-EC"/>
</dbReference>
<dbReference type="PANTHER" id="PTHR10742:SF410">
    <property type="entry name" value="LYSINE-SPECIFIC HISTONE DEMETHYLASE 2"/>
    <property type="match status" value="1"/>
</dbReference>
<evidence type="ECO:0000256" key="2">
    <source>
        <dbReference type="ARBA" id="ARBA00004814"/>
    </source>
</evidence>
<comment type="pathway">
    <text evidence="2">Plant hormone metabolism; auxin biosynthesis.</text>
</comment>
<evidence type="ECO:0000256" key="8">
    <source>
        <dbReference type="ARBA" id="ARBA00047321"/>
    </source>
</evidence>
<dbReference type="Proteomes" id="UP000585050">
    <property type="component" value="Unassembled WGS sequence"/>
</dbReference>
<comment type="catalytic activity">
    <reaction evidence="8">
        <text>L-tryptophan + O2 = indole-3-acetamide + CO2 + H2O</text>
        <dbReference type="Rhea" id="RHEA:16165"/>
        <dbReference type="ChEBI" id="CHEBI:15377"/>
        <dbReference type="ChEBI" id="CHEBI:15379"/>
        <dbReference type="ChEBI" id="CHEBI:16031"/>
        <dbReference type="ChEBI" id="CHEBI:16526"/>
        <dbReference type="ChEBI" id="CHEBI:57912"/>
        <dbReference type="EC" id="1.13.12.3"/>
    </reaction>
</comment>